<feature type="transmembrane region" description="Helical" evidence="2">
    <location>
        <begin position="63"/>
        <end position="82"/>
    </location>
</feature>
<feature type="transmembrane region" description="Helical" evidence="2">
    <location>
        <begin position="290"/>
        <end position="309"/>
    </location>
</feature>
<proteinExistence type="predicted"/>
<dbReference type="AlphaFoldDB" id="A0AAW0R2D5"/>
<reference evidence="3 4" key="1">
    <citation type="submission" date="2023-01" db="EMBL/GenBank/DDBJ databases">
        <title>Analysis of 21 Apiospora genomes using comparative genomics revels a genus with tremendous synthesis potential of carbohydrate active enzymes and secondary metabolites.</title>
        <authorList>
            <person name="Sorensen T."/>
        </authorList>
    </citation>
    <scope>NUCLEOTIDE SEQUENCE [LARGE SCALE GENOMIC DNA]</scope>
    <source>
        <strain evidence="3 4">CBS 117206</strain>
    </source>
</reference>
<evidence type="ECO:0000256" key="2">
    <source>
        <dbReference type="SAM" id="Phobius"/>
    </source>
</evidence>
<comment type="caution">
    <text evidence="3">The sequence shown here is derived from an EMBL/GenBank/DDBJ whole genome shotgun (WGS) entry which is preliminary data.</text>
</comment>
<feature type="transmembrane region" description="Helical" evidence="2">
    <location>
        <begin position="88"/>
        <end position="112"/>
    </location>
</feature>
<protein>
    <recommendedName>
        <fullName evidence="5">Integral membrane protein</fullName>
    </recommendedName>
</protein>
<name>A0AAW0R2D5_9PEZI</name>
<keyword evidence="4" id="KW-1185">Reference proteome</keyword>
<feature type="transmembrane region" description="Helical" evidence="2">
    <location>
        <begin position="174"/>
        <end position="193"/>
    </location>
</feature>
<feature type="compositionally biased region" description="Low complexity" evidence="1">
    <location>
        <begin position="8"/>
        <end position="20"/>
    </location>
</feature>
<evidence type="ECO:0000313" key="4">
    <source>
        <dbReference type="Proteomes" id="UP001392437"/>
    </source>
</evidence>
<sequence length="492" mass="54726">MHDNTVMAHTPATTTTVAAAGSPDAEAGTGKTTTTVQLVLSSRKGNKEKTYVAETRTRRLNDLMFIIGWLELFNALDFPANVFNQRPVPAYAVALMITGGVLIVLASGIAMWDLRKSWHNLKLLRRERAYLHAELAGAQARRGSEDEAECRIVHIRAWLLVNRGELGWELIDRALMDAIGGFGGFMVGVGTLIAPAGGDNRRIFDASNLLSGYVGNGFLAFYGLVNAGWAAYLWRLGHQRWNAVEARLRDPPVLKRARGCFWNHQVYAVVYGVTVLVASAGSLISATMWWGYVILIPCIASSVFGNVLWRRRVGYDRVVFPFKPMPCHDILDEIRCVIGVQTQVREGRVDALLAPLSRLQLLDFLSDHDLLEDVCLELTRDPAMANSLLRGAPARIRWDQATLQAVEYDTLRRATEAALAKVGLRRAIDRERMLYELLGCYNGVEREMFRGPSRSATEKSLMARLTPGQSTLSVGMVGMREPELNERQDIRS</sequence>
<dbReference type="EMBL" id="JAQQWP010000004">
    <property type="protein sequence ID" value="KAK8121384.1"/>
    <property type="molecule type" value="Genomic_DNA"/>
</dbReference>
<keyword evidence="2" id="KW-0472">Membrane</keyword>
<evidence type="ECO:0000313" key="3">
    <source>
        <dbReference type="EMBL" id="KAK8121384.1"/>
    </source>
</evidence>
<evidence type="ECO:0008006" key="5">
    <source>
        <dbReference type="Google" id="ProtNLM"/>
    </source>
</evidence>
<accession>A0AAW0R2D5</accession>
<feature type="transmembrane region" description="Helical" evidence="2">
    <location>
        <begin position="213"/>
        <end position="234"/>
    </location>
</feature>
<gene>
    <name evidence="3" type="ORF">PG999_005504</name>
</gene>
<feature type="transmembrane region" description="Helical" evidence="2">
    <location>
        <begin position="266"/>
        <end position="284"/>
    </location>
</feature>
<keyword evidence="2" id="KW-1133">Transmembrane helix</keyword>
<evidence type="ECO:0000256" key="1">
    <source>
        <dbReference type="SAM" id="MobiDB-lite"/>
    </source>
</evidence>
<dbReference type="Proteomes" id="UP001392437">
    <property type="component" value="Unassembled WGS sequence"/>
</dbReference>
<keyword evidence="2" id="KW-0812">Transmembrane</keyword>
<feature type="region of interest" description="Disordered" evidence="1">
    <location>
        <begin position="1"/>
        <end position="32"/>
    </location>
</feature>
<organism evidence="3 4">
    <name type="scientific">Apiospora kogelbergensis</name>
    <dbReference type="NCBI Taxonomy" id="1337665"/>
    <lineage>
        <taxon>Eukaryota</taxon>
        <taxon>Fungi</taxon>
        <taxon>Dikarya</taxon>
        <taxon>Ascomycota</taxon>
        <taxon>Pezizomycotina</taxon>
        <taxon>Sordariomycetes</taxon>
        <taxon>Xylariomycetidae</taxon>
        <taxon>Amphisphaeriales</taxon>
        <taxon>Apiosporaceae</taxon>
        <taxon>Apiospora</taxon>
    </lineage>
</organism>